<dbReference type="Proteomes" id="UP000317982">
    <property type="component" value="Unassembled WGS sequence"/>
</dbReference>
<accession>A0A545APN9</accession>
<organism evidence="1 2">
    <name type="scientific">Cryptosporangium phraense</name>
    <dbReference type="NCBI Taxonomy" id="2593070"/>
    <lineage>
        <taxon>Bacteria</taxon>
        <taxon>Bacillati</taxon>
        <taxon>Actinomycetota</taxon>
        <taxon>Actinomycetes</taxon>
        <taxon>Cryptosporangiales</taxon>
        <taxon>Cryptosporangiaceae</taxon>
        <taxon>Cryptosporangium</taxon>
    </lineage>
</organism>
<proteinExistence type="predicted"/>
<evidence type="ECO:0000313" key="2">
    <source>
        <dbReference type="Proteomes" id="UP000317982"/>
    </source>
</evidence>
<sequence length="132" mass="13880">MKVLGWHGTPVTGVRLLDTELTVVVSPQDDGLPVHDGPPALDGVLVPVDGSWRHGLSIARACLPFAPAALRLSEPPSELCLLECGYADVGIVVGDEVVLAPRPRRTASGSRRTIDRALRGELERVLSASSAG</sequence>
<comment type="caution">
    <text evidence="1">The sequence shown here is derived from an EMBL/GenBank/DDBJ whole genome shotgun (WGS) entry which is preliminary data.</text>
</comment>
<dbReference type="EMBL" id="VIRS01000014">
    <property type="protein sequence ID" value="TQS43287.1"/>
    <property type="molecule type" value="Genomic_DNA"/>
</dbReference>
<evidence type="ECO:0000313" key="1">
    <source>
        <dbReference type="EMBL" id="TQS43287.1"/>
    </source>
</evidence>
<gene>
    <name evidence="1" type="ORF">FL583_20850</name>
</gene>
<reference evidence="1 2" key="1">
    <citation type="submission" date="2019-07" db="EMBL/GenBank/DDBJ databases">
        <title>Cryptosporangium phraense sp. nov., isolated from plant litter.</title>
        <authorList>
            <person name="Suriyachadkun C."/>
        </authorList>
    </citation>
    <scope>NUCLEOTIDE SEQUENCE [LARGE SCALE GENOMIC DNA]</scope>
    <source>
        <strain evidence="1 2">A-T 5661</strain>
    </source>
</reference>
<keyword evidence="2" id="KW-1185">Reference proteome</keyword>
<dbReference type="RefSeq" id="WP_142706372.1">
    <property type="nucleotide sequence ID" value="NZ_VIRS01000014.1"/>
</dbReference>
<dbReference type="AlphaFoldDB" id="A0A545APN9"/>
<dbReference type="OrthoDB" id="9889361at2"/>
<name>A0A545APN9_9ACTN</name>
<protein>
    <submittedName>
        <fullName evidence="1">Uncharacterized protein</fullName>
    </submittedName>
</protein>
<dbReference type="InParanoid" id="A0A545APN9"/>